<dbReference type="STRING" id="6945.B7QP24"/>
<dbReference type="InterPro" id="IPR052104">
    <property type="entry name" value="Mito_Release_Factor_mL62"/>
</dbReference>
<dbReference type="InParanoid" id="B7QP24"/>
<accession>B7QP24</accession>
<dbReference type="SUPFAM" id="SSF110916">
    <property type="entry name" value="Peptidyl-tRNA hydrolase domain-like"/>
    <property type="match status" value="1"/>
</dbReference>
<gene>
    <name evidence="6" type="ORF">IscW_ISCW015487</name>
</gene>
<evidence type="ECO:0000256" key="2">
    <source>
        <dbReference type="ARBA" id="ARBA00038225"/>
    </source>
</evidence>
<dbReference type="GO" id="GO:0016150">
    <property type="term" value="F:translation release factor activity, codon nonspecific"/>
    <property type="evidence" value="ECO:0000318"/>
    <property type="project" value="GO_Central"/>
</dbReference>
<dbReference type="OrthoDB" id="270639at2759"/>
<comment type="similarity">
    <text evidence="2">Belongs to the prokaryotic/mitochondrial release factor family. Mitochondrion-specific ribosomal protein mL62 subfamily.</text>
</comment>
<sequence>MGICRLPVCFDFSRRILFLNPSLSVLNSGLKFSKWSRDDEASEKQSGKADDENVFTGNVPLDQLQVSYCRSSGPGGQNVNKVNSKVEIRFHVQSAQWIPPLGRKKLLETCQHMMNKNGQLIVTSEKTRYQQLNTTDCLERLKALIIKACEPPPELSPETKLMISSR</sequence>
<dbReference type="FunFam" id="3.30.160.20:FF:000046">
    <property type="entry name" value="Peptidyl-tRNA hydrolase ICT1"/>
    <property type="match status" value="1"/>
</dbReference>
<dbReference type="AlphaFoldDB" id="B7QP24"/>
<dbReference type="EC" id="3.1.1.29" evidence="1"/>
<evidence type="ECO:0000256" key="3">
    <source>
        <dbReference type="ARBA" id="ARBA00039441"/>
    </source>
</evidence>
<dbReference type="Gene3D" id="3.30.160.20">
    <property type="match status" value="1"/>
</dbReference>
<dbReference type="VEuPathDB" id="VectorBase:ISCP_013280"/>
<name>B7QP24_IXOSC</name>
<dbReference type="PROSITE" id="PS00745">
    <property type="entry name" value="RF_PROK_I"/>
    <property type="match status" value="1"/>
</dbReference>
<dbReference type="VEuPathDB" id="VectorBase:ISCW015487"/>
<organism>
    <name type="scientific">Ixodes scapularis</name>
    <name type="common">Black-legged tick</name>
    <name type="synonym">Deer tick</name>
    <dbReference type="NCBI Taxonomy" id="6945"/>
    <lineage>
        <taxon>Eukaryota</taxon>
        <taxon>Metazoa</taxon>
        <taxon>Ecdysozoa</taxon>
        <taxon>Arthropoda</taxon>
        <taxon>Chelicerata</taxon>
        <taxon>Arachnida</taxon>
        <taxon>Acari</taxon>
        <taxon>Parasitiformes</taxon>
        <taxon>Ixodida</taxon>
        <taxon>Ixodoidea</taxon>
        <taxon>Ixodidae</taxon>
        <taxon>Ixodinae</taxon>
        <taxon>Ixodes</taxon>
    </lineage>
</organism>
<dbReference type="Proteomes" id="UP000001555">
    <property type="component" value="Unassembled WGS sequence"/>
</dbReference>
<dbReference type="EnsemblMetazoa" id="ISCW015487-RA">
    <property type="protein sequence ID" value="ISCW015487-PA"/>
    <property type="gene ID" value="ISCW015487"/>
</dbReference>
<dbReference type="GO" id="GO:0004045">
    <property type="term" value="F:peptidyl-tRNA hydrolase activity"/>
    <property type="evidence" value="ECO:0000318"/>
    <property type="project" value="GO_Central"/>
</dbReference>
<dbReference type="HOGENOM" id="CLU_089470_6_1_1"/>
<dbReference type="EMBL" id="ABJB010852213">
    <property type="status" value="NOT_ANNOTATED_CDS"/>
    <property type="molecule type" value="Genomic_DNA"/>
</dbReference>
<proteinExistence type="inferred from homology"/>
<evidence type="ECO:0000256" key="4">
    <source>
        <dbReference type="ARBA" id="ARBA00041531"/>
    </source>
</evidence>
<evidence type="ECO:0000313" key="7">
    <source>
        <dbReference type="EnsemblMetazoa" id="ISCW015487-PA"/>
    </source>
</evidence>
<evidence type="ECO:0000256" key="1">
    <source>
        <dbReference type="ARBA" id="ARBA00013260"/>
    </source>
</evidence>
<dbReference type="PaxDb" id="6945-B7QP24"/>
<keyword evidence="8" id="KW-1185">Reference proteome</keyword>
<dbReference type="GO" id="GO:0005762">
    <property type="term" value="C:mitochondrial large ribosomal subunit"/>
    <property type="evidence" value="ECO:0000318"/>
    <property type="project" value="GO_Central"/>
</dbReference>
<feature type="domain" description="Prokaryotic-type class I peptide chain release factors" evidence="5">
    <location>
        <begin position="70"/>
        <end position="86"/>
    </location>
</feature>
<dbReference type="EMBL" id="DS981200">
    <property type="protein sequence ID" value="EEC20596.1"/>
    <property type="molecule type" value="Genomic_DNA"/>
</dbReference>
<evidence type="ECO:0000313" key="8">
    <source>
        <dbReference type="Proteomes" id="UP000001555"/>
    </source>
</evidence>
<dbReference type="InterPro" id="IPR000352">
    <property type="entry name" value="Pep_chain_release_fac_I"/>
</dbReference>
<dbReference type="Pfam" id="PF00472">
    <property type="entry name" value="RF-1"/>
    <property type="match status" value="1"/>
</dbReference>
<reference evidence="6 8" key="1">
    <citation type="submission" date="2008-03" db="EMBL/GenBank/DDBJ databases">
        <title>Annotation of Ixodes scapularis.</title>
        <authorList>
            <consortium name="Ixodes scapularis Genome Project Consortium"/>
            <person name="Caler E."/>
            <person name="Hannick L.I."/>
            <person name="Bidwell S."/>
            <person name="Joardar V."/>
            <person name="Thiagarajan M."/>
            <person name="Amedeo P."/>
            <person name="Galinsky K.J."/>
            <person name="Schobel S."/>
            <person name="Inman J."/>
            <person name="Hostetler J."/>
            <person name="Miller J."/>
            <person name="Hammond M."/>
            <person name="Megy K."/>
            <person name="Lawson D."/>
            <person name="Kodira C."/>
            <person name="Sutton G."/>
            <person name="Meyer J."/>
            <person name="Hill C.A."/>
            <person name="Birren B."/>
            <person name="Nene V."/>
            <person name="Collins F."/>
            <person name="Alarcon-Chaidez F."/>
            <person name="Wikel S."/>
            <person name="Strausberg R."/>
        </authorList>
    </citation>
    <scope>NUCLEOTIDE SEQUENCE [LARGE SCALE GENOMIC DNA]</scope>
    <source>
        <strain evidence="8">Wikel</strain>
        <strain evidence="6">Wikel colony</strain>
    </source>
</reference>
<reference evidence="7" key="2">
    <citation type="submission" date="2020-05" db="UniProtKB">
        <authorList>
            <consortium name="EnsemblMetazoa"/>
        </authorList>
    </citation>
    <scope>IDENTIFICATION</scope>
    <source>
        <strain evidence="7">wikel</strain>
    </source>
</reference>
<evidence type="ECO:0000259" key="5">
    <source>
        <dbReference type="PROSITE" id="PS00745"/>
    </source>
</evidence>
<evidence type="ECO:0000313" key="6">
    <source>
        <dbReference type="EMBL" id="EEC20596.1"/>
    </source>
</evidence>
<dbReference type="GO" id="GO:0070126">
    <property type="term" value="P:mitochondrial translational termination"/>
    <property type="evidence" value="ECO:0000318"/>
    <property type="project" value="GO_Central"/>
</dbReference>
<protein>
    <recommendedName>
        <fullName evidence="3">Large ribosomal subunit protein mL62</fullName>
        <ecNumber evidence="1">3.1.1.29</ecNumber>
    </recommendedName>
    <alternativeName>
        <fullName evidence="4">Peptidyl-tRNA hydrolase ICT1, mitochondrial</fullName>
    </alternativeName>
</protein>
<dbReference type="PANTHER" id="PTHR11075">
    <property type="entry name" value="PEPTIDE CHAIN RELEASE FACTOR"/>
    <property type="match status" value="1"/>
</dbReference>
<dbReference type="VEuPathDB" id="VectorBase:ISCI015487"/>
<dbReference type="PANTHER" id="PTHR11075:SF54">
    <property type="entry name" value="LARGE RIBOSOMAL SUBUNIT PROTEIN ML62"/>
    <property type="match status" value="1"/>
</dbReference>